<protein>
    <recommendedName>
        <fullName evidence="4">Amidase</fullName>
    </recommendedName>
</protein>
<dbReference type="Proteomes" id="UP001549363">
    <property type="component" value="Unassembled WGS sequence"/>
</dbReference>
<organism evidence="2 3">
    <name type="scientific">Lysinibacillus parviboronicapiens</name>
    <dbReference type="NCBI Taxonomy" id="436516"/>
    <lineage>
        <taxon>Bacteria</taxon>
        <taxon>Bacillati</taxon>
        <taxon>Bacillota</taxon>
        <taxon>Bacilli</taxon>
        <taxon>Bacillales</taxon>
        <taxon>Bacillaceae</taxon>
        <taxon>Lysinibacillus</taxon>
    </lineage>
</organism>
<name>A0ABV2PNQ1_9BACI</name>
<evidence type="ECO:0008006" key="4">
    <source>
        <dbReference type="Google" id="ProtNLM"/>
    </source>
</evidence>
<reference evidence="2 3" key="1">
    <citation type="submission" date="2024-06" db="EMBL/GenBank/DDBJ databases">
        <title>Sorghum-associated microbial communities from plants grown in Nebraska, USA.</title>
        <authorList>
            <person name="Schachtman D."/>
        </authorList>
    </citation>
    <scope>NUCLEOTIDE SEQUENCE [LARGE SCALE GENOMIC DNA]</scope>
    <source>
        <strain evidence="2 3">736</strain>
    </source>
</reference>
<dbReference type="EMBL" id="JBEPSB010000020">
    <property type="protein sequence ID" value="MET4562434.1"/>
    <property type="molecule type" value="Genomic_DNA"/>
</dbReference>
<dbReference type="RefSeq" id="WP_354472486.1">
    <property type="nucleotide sequence ID" value="NZ_JBEPSB010000020.1"/>
</dbReference>
<evidence type="ECO:0000313" key="2">
    <source>
        <dbReference type="EMBL" id="MET4562434.1"/>
    </source>
</evidence>
<evidence type="ECO:0000256" key="1">
    <source>
        <dbReference type="SAM" id="Phobius"/>
    </source>
</evidence>
<sequence>MEWRSEKMVKSVLLKTVIIFVITITSTFGVLFGKADAMSIQERTTWLWDTAMLIEDEAGVLQFLESKHITKVYLQINYEITHDIYSGFIEKATANGINVYALDGSASWVSAKGYSEQDQFIGWLKSYNNNAIPSARFVGIHIDVEPYLNSGWQMNQAQTIQAYQAILLQAKEGAQQLQVPLEVDMPFWFDEISYDNQYGNGVLAEWVIDQVESVTIMAYRDVAQEIINIVENEIVYANKVNKAIVVGVETGPSSEGQQITFYEEGEAFMYKQLTLVQHHYNHLPSFRGVAIHHVGSWMTMLP</sequence>
<keyword evidence="3" id="KW-1185">Reference proteome</keyword>
<feature type="transmembrane region" description="Helical" evidence="1">
    <location>
        <begin position="12"/>
        <end position="33"/>
    </location>
</feature>
<comment type="caution">
    <text evidence="2">The sequence shown here is derived from an EMBL/GenBank/DDBJ whole genome shotgun (WGS) entry which is preliminary data.</text>
</comment>
<keyword evidence="1" id="KW-1133">Transmembrane helix</keyword>
<gene>
    <name evidence="2" type="ORF">ABIA69_003624</name>
</gene>
<evidence type="ECO:0000313" key="3">
    <source>
        <dbReference type="Proteomes" id="UP001549363"/>
    </source>
</evidence>
<keyword evidence="1" id="KW-0812">Transmembrane</keyword>
<accession>A0ABV2PNQ1</accession>
<keyword evidence="1" id="KW-0472">Membrane</keyword>
<proteinExistence type="predicted"/>